<evidence type="ECO:0000256" key="1">
    <source>
        <dbReference type="SAM" id="MobiDB-lite"/>
    </source>
</evidence>
<reference evidence="2" key="1">
    <citation type="submission" date="2014-08" db="EMBL/GenBank/DDBJ databases">
        <authorList>
            <person name="Falentin Helene"/>
        </authorList>
    </citation>
    <scope>NUCLEOTIDE SEQUENCE</scope>
</reference>
<sequence length="267" mass="27889">MPTRKRSNTGSTVGAIGATVVAMAPTIAPGPSANLLRRLADYAIDGVGPLPGARMAAGHALEHKTGDVEAALDALVRNHVAMAGAQGFVTNLGGVVTAIAAIPANLAAVAVVQTRMVATIAHLRGYDLSDLRVREAIWMTLLGRHDVDDLVAAGKLPSTPLGVATAPVLDSALEQRIAEQVLATLVGRSGGKQTLAMMSKRIPLVGGGVGMATDGWFTWTVASYARDVFVPRRLPELPGPEQVVDEEQPAPQPESDVRDAEWSEEDD</sequence>
<protein>
    <recommendedName>
        <fullName evidence="3">EcsC family protein</fullName>
    </recommendedName>
</protein>
<evidence type="ECO:0008006" key="3">
    <source>
        <dbReference type="Google" id="ProtNLM"/>
    </source>
</evidence>
<name>A0A0B7P191_PROFF</name>
<dbReference type="EMBL" id="LM676433">
    <property type="protein sequence ID" value="CEP27258.1"/>
    <property type="molecule type" value="Genomic_DNA"/>
</dbReference>
<evidence type="ECO:0000313" key="2">
    <source>
        <dbReference type="EMBL" id="CEP27258.1"/>
    </source>
</evidence>
<gene>
    <name evidence="2" type="ORF">PFCIRM138_00535</name>
</gene>
<accession>A0A0B7P191</accession>
<feature type="region of interest" description="Disordered" evidence="1">
    <location>
        <begin position="235"/>
        <end position="267"/>
    </location>
</feature>
<proteinExistence type="predicted"/>
<dbReference type="AlphaFoldDB" id="A0A0B7P191"/>
<organism evidence="2">
    <name type="scientific">Propionibacterium freudenreichii subsp. freudenreichii</name>
    <dbReference type="NCBI Taxonomy" id="66712"/>
    <lineage>
        <taxon>Bacteria</taxon>
        <taxon>Bacillati</taxon>
        <taxon>Actinomycetota</taxon>
        <taxon>Actinomycetes</taxon>
        <taxon>Propionibacteriales</taxon>
        <taxon>Propionibacteriaceae</taxon>
        <taxon>Propionibacterium</taxon>
    </lineage>
</organism>